<keyword evidence="4" id="KW-0378">Hydrolase</keyword>
<evidence type="ECO:0000313" key="6">
    <source>
        <dbReference type="Proteomes" id="UP000580718"/>
    </source>
</evidence>
<dbReference type="Pfam" id="PF12697">
    <property type="entry name" value="Abhydrolase_6"/>
    <property type="match status" value="1"/>
</dbReference>
<protein>
    <submittedName>
        <fullName evidence="4">Alpha/beta hydrolase</fullName>
    </submittedName>
    <submittedName>
        <fullName evidence="3">Sigma-B regulation protein RsbQ</fullName>
    </submittedName>
</protein>
<dbReference type="PRINTS" id="PR00111">
    <property type="entry name" value="ABHYDROLASE"/>
</dbReference>
<evidence type="ECO:0000259" key="2">
    <source>
        <dbReference type="Pfam" id="PF12697"/>
    </source>
</evidence>
<dbReference type="OrthoDB" id="334507at2"/>
<gene>
    <name evidence="4" type="ORF">DMO24_06705</name>
    <name evidence="3" type="ORF">FHX36_003671</name>
</gene>
<sequence>MSMEAAVRPSVARRGPVSERLNVTSTGRADGPVLLLAHGFGCDQGMWRGVLPHLVADHRVVRYDLMGAGRSDTSAYDPDRYATLDGHAQDVLDICAELDLRDVTLVAHSVSTMVAVLAALQEPGRFRQLVLVAANPYFLDDPATGYSGGFSTADLAEVSAALDSNYFTWAEAFAPVIMGVPEEPELGEELTASFCRVDPDIARQLLRTMFTTDYRPLLPRVATPTLLLQCRADAMVPPSVGDHLHAQLAGSTLVQLQAIGHCPHISAPEETAAAIRAHLLTLR</sequence>
<dbReference type="EMBL" id="QKNV01000047">
    <property type="protein sequence ID" value="PZA22123.1"/>
    <property type="molecule type" value="Genomic_DNA"/>
</dbReference>
<dbReference type="PANTHER" id="PTHR43039">
    <property type="entry name" value="ESTERASE-RELATED"/>
    <property type="match status" value="1"/>
</dbReference>
<accession>A0A323VDL8</accession>
<evidence type="ECO:0000256" key="1">
    <source>
        <dbReference type="ARBA" id="ARBA00008645"/>
    </source>
</evidence>
<evidence type="ECO:0000313" key="3">
    <source>
        <dbReference type="EMBL" id="MBB3677936.1"/>
    </source>
</evidence>
<dbReference type="SUPFAM" id="SSF53474">
    <property type="entry name" value="alpha/beta-Hydrolases"/>
    <property type="match status" value="1"/>
</dbReference>
<dbReference type="EMBL" id="JACIBU010000001">
    <property type="protein sequence ID" value="MBB3677936.1"/>
    <property type="molecule type" value="Genomic_DNA"/>
</dbReference>
<reference evidence="4 5" key="1">
    <citation type="submission" date="2018-06" db="EMBL/GenBank/DDBJ databases">
        <title>Draft genome sequence of Modestobacter versicolor CP153-2.</title>
        <authorList>
            <person name="Gundlapally S.R."/>
        </authorList>
    </citation>
    <scope>NUCLEOTIDE SEQUENCE [LARGE SCALE GENOMIC DNA]</scope>
    <source>
        <strain evidence="4 5">CP153-2</strain>
    </source>
</reference>
<dbReference type="GO" id="GO:0016787">
    <property type="term" value="F:hydrolase activity"/>
    <property type="evidence" value="ECO:0007669"/>
    <property type="project" value="UniProtKB-KW"/>
</dbReference>
<organism evidence="4 5">
    <name type="scientific">Modestobacter versicolor</name>
    <dbReference type="NCBI Taxonomy" id="429133"/>
    <lineage>
        <taxon>Bacteria</taxon>
        <taxon>Bacillati</taxon>
        <taxon>Actinomycetota</taxon>
        <taxon>Actinomycetes</taxon>
        <taxon>Geodermatophilales</taxon>
        <taxon>Geodermatophilaceae</taxon>
        <taxon>Modestobacter</taxon>
    </lineage>
</organism>
<dbReference type="InterPro" id="IPR000073">
    <property type="entry name" value="AB_hydrolase_1"/>
</dbReference>
<proteinExistence type="inferred from homology"/>
<dbReference type="Proteomes" id="UP000580718">
    <property type="component" value="Unassembled WGS sequence"/>
</dbReference>
<evidence type="ECO:0000313" key="5">
    <source>
        <dbReference type="Proteomes" id="UP000247602"/>
    </source>
</evidence>
<dbReference type="Proteomes" id="UP000247602">
    <property type="component" value="Unassembled WGS sequence"/>
</dbReference>
<comment type="similarity">
    <text evidence="1">Belongs to the AB hydrolase superfamily.</text>
</comment>
<dbReference type="Gene3D" id="3.40.50.1820">
    <property type="entry name" value="alpha/beta hydrolase"/>
    <property type="match status" value="1"/>
</dbReference>
<dbReference type="InterPro" id="IPR029058">
    <property type="entry name" value="AB_hydrolase_fold"/>
</dbReference>
<comment type="caution">
    <text evidence="4">The sequence shown here is derived from an EMBL/GenBank/DDBJ whole genome shotgun (WGS) entry which is preliminary data.</text>
</comment>
<name>A0A323VDL8_9ACTN</name>
<dbReference type="AlphaFoldDB" id="A0A323VDL8"/>
<reference evidence="3 6" key="2">
    <citation type="submission" date="2020-08" db="EMBL/GenBank/DDBJ databases">
        <title>Sequencing the genomes of 1000 actinobacteria strains.</title>
        <authorList>
            <person name="Klenk H.-P."/>
        </authorList>
    </citation>
    <scope>NUCLEOTIDE SEQUENCE [LARGE SCALE GENOMIC DNA]</scope>
    <source>
        <strain evidence="3 6">DSM 16678</strain>
    </source>
</reference>
<feature type="domain" description="AB hydrolase-1" evidence="2">
    <location>
        <begin position="34"/>
        <end position="274"/>
    </location>
</feature>
<evidence type="ECO:0000313" key="4">
    <source>
        <dbReference type="EMBL" id="PZA22123.1"/>
    </source>
</evidence>
<keyword evidence="5" id="KW-1185">Reference proteome</keyword>